<evidence type="ECO:0000256" key="4">
    <source>
        <dbReference type="ARBA" id="ARBA00022840"/>
    </source>
</evidence>
<protein>
    <submittedName>
        <fullName evidence="7">UvrD-helicase domain-containing protein</fullName>
    </submittedName>
</protein>
<dbReference type="InterPro" id="IPR000212">
    <property type="entry name" value="DNA_helicase_UvrD/REP"/>
</dbReference>
<keyword evidence="4 5" id="KW-0067">ATP-binding</keyword>
<keyword evidence="1 5" id="KW-0547">Nucleotide-binding</keyword>
<dbReference type="Gene3D" id="3.40.50.300">
    <property type="entry name" value="P-loop containing nucleotide triphosphate hydrolases"/>
    <property type="match status" value="3"/>
</dbReference>
<dbReference type="Proteomes" id="UP001164761">
    <property type="component" value="Chromosome"/>
</dbReference>
<dbReference type="SUPFAM" id="SSF52540">
    <property type="entry name" value="P-loop containing nucleoside triphosphate hydrolases"/>
    <property type="match status" value="1"/>
</dbReference>
<dbReference type="NCBIfam" id="NF041464">
    <property type="entry name" value="HelD_BACSU"/>
    <property type="match status" value="1"/>
</dbReference>
<dbReference type="InterPro" id="IPR027417">
    <property type="entry name" value="P-loop_NTPase"/>
</dbReference>
<dbReference type="InterPro" id="IPR048228">
    <property type="entry name" value="HelD_bacillota"/>
</dbReference>
<feature type="domain" description="UvrD-like helicase ATP-binding" evidence="6">
    <location>
        <begin position="218"/>
        <end position="625"/>
    </location>
</feature>
<organism evidence="7 8">
    <name type="scientific">Alicyclobacillus fastidiosus</name>
    <dbReference type="NCBI Taxonomy" id="392011"/>
    <lineage>
        <taxon>Bacteria</taxon>
        <taxon>Bacillati</taxon>
        <taxon>Bacillota</taxon>
        <taxon>Bacilli</taxon>
        <taxon>Bacillales</taxon>
        <taxon>Alicyclobacillaceae</taxon>
        <taxon>Alicyclobacillus</taxon>
    </lineage>
</organism>
<reference evidence="7" key="1">
    <citation type="submission" date="2022-08" db="EMBL/GenBank/DDBJ databases">
        <title>Alicyclobacillus fastidiosus DSM 17978, complete genome.</title>
        <authorList>
            <person name="Wang Q."/>
            <person name="Cai R."/>
            <person name="Wang Z."/>
        </authorList>
    </citation>
    <scope>NUCLEOTIDE SEQUENCE</scope>
    <source>
        <strain evidence="7">DSM 17978</strain>
    </source>
</reference>
<dbReference type="PANTHER" id="PTHR11070:SF17">
    <property type="entry name" value="DNA HELICASE IV"/>
    <property type="match status" value="1"/>
</dbReference>
<dbReference type="PROSITE" id="PS51198">
    <property type="entry name" value="UVRD_HELICASE_ATP_BIND"/>
    <property type="match status" value="1"/>
</dbReference>
<evidence type="ECO:0000256" key="5">
    <source>
        <dbReference type="PROSITE-ProRule" id="PRU00560"/>
    </source>
</evidence>
<evidence type="ECO:0000313" key="7">
    <source>
        <dbReference type="EMBL" id="WAH44469.1"/>
    </source>
</evidence>
<dbReference type="InterPro" id="IPR014016">
    <property type="entry name" value="UvrD-like_ATP-bd"/>
</dbReference>
<gene>
    <name evidence="7" type="ORF">NZD89_01140</name>
</gene>
<keyword evidence="3 5" id="KW-0347">Helicase</keyword>
<dbReference type="Pfam" id="PF13538">
    <property type="entry name" value="UvrD_C_2"/>
    <property type="match status" value="1"/>
</dbReference>
<evidence type="ECO:0000256" key="1">
    <source>
        <dbReference type="ARBA" id="ARBA00022741"/>
    </source>
</evidence>
<accession>A0ABY6ZNP4</accession>
<evidence type="ECO:0000259" key="6">
    <source>
        <dbReference type="PROSITE" id="PS51198"/>
    </source>
</evidence>
<feature type="binding site" evidence="5">
    <location>
        <begin position="239"/>
        <end position="246"/>
    </location>
    <ligand>
        <name>ATP</name>
        <dbReference type="ChEBI" id="CHEBI:30616"/>
    </ligand>
</feature>
<dbReference type="EMBL" id="CP104067">
    <property type="protein sequence ID" value="WAH44469.1"/>
    <property type="molecule type" value="Genomic_DNA"/>
</dbReference>
<keyword evidence="8" id="KW-1185">Reference proteome</keyword>
<name>A0ABY6ZNP4_9BACL</name>
<dbReference type="PANTHER" id="PTHR11070">
    <property type="entry name" value="UVRD / RECB / PCRA DNA HELICASE FAMILY MEMBER"/>
    <property type="match status" value="1"/>
</dbReference>
<proteinExistence type="predicted"/>
<dbReference type="Pfam" id="PF00580">
    <property type="entry name" value="UvrD-helicase"/>
    <property type="match status" value="1"/>
</dbReference>
<dbReference type="InterPro" id="IPR027785">
    <property type="entry name" value="UvrD-like_helicase_C"/>
</dbReference>
<evidence type="ECO:0000313" key="8">
    <source>
        <dbReference type="Proteomes" id="UP001164761"/>
    </source>
</evidence>
<keyword evidence="2 5" id="KW-0378">Hydrolase</keyword>
<evidence type="ECO:0000256" key="3">
    <source>
        <dbReference type="ARBA" id="ARBA00022806"/>
    </source>
</evidence>
<evidence type="ECO:0000256" key="2">
    <source>
        <dbReference type="ARBA" id="ARBA00022801"/>
    </source>
</evidence>
<sequence length="791" mass="91127">MECEAISSVASEEWREEQQYVDHVTRRIHERVDSLQAELGGVKEEVVQIRRNFWDDVTVNLGNVDDITETHFAIRQQAELLSERERRYTNAQGALKTFVRLMSSPFFGRIDFVEQGAKESERIYIGIGSFRDEETDEFLVYDWRAPISSLYYDHIPGPVSFEAPAGEIYGEMTGKRQYVIRNGTIEVMFDAAVTIGDELLMQALGRHADTQMKSIVATIQREQNEIIRNDTSSMLIVQGAAGSGKTSAALQRVAYLLYKHRGSLEAGQMVLFSPNPMFNSYVSTVLPELGEENMQQTTFQDYLQHRLGRTFELEDPFEHLEYLLTEQVTPSYETRLEGIRFKSTLTFSDALRRYADLLLTDHMLFKSVRFRDKVVVSRQEIRERFYACEPSLRMHLRMEHLRKWVLEQVDAFIEEELHEHWVEDEVELLDHEDYQRAYNQVRRMKGGTDASFNDFDKEREILSRMVVNRRMAKVKRAVKRLAFVDVRGIYRQFFSNEALFANVFEQIETPSCWRGICQQTVQRLDERKLAYEDATPFLYLKELIQGMAINTAVKHLIVDEAQDYSLLQLEVLRRLFPRSRMTALGDLNQSVFAHAAGLGNARGLETLYGEERTQLVKLRRSYRSTAEIVRFTRGMIAGGEDIIPFERKGKKPSVVVLAGRTKHDERVLEEVKSLEASGYSSIAVICKTARESKLVYDQIADALSAHLISKETATFVQGIVIIPAYLAKGVEFDAVVIYDGSDEVYHRELERQLFYTACTRAMHELRIVAPGRPSRFITSQQADTYAVHEVN</sequence>